<dbReference type="Pfam" id="PF14559">
    <property type="entry name" value="TPR_19"/>
    <property type="match status" value="2"/>
</dbReference>
<gene>
    <name evidence="1" type="ORF">HDF15_000517</name>
</gene>
<reference evidence="1 2" key="1">
    <citation type="submission" date="2020-08" db="EMBL/GenBank/DDBJ databases">
        <title>Genomic Encyclopedia of Type Strains, Phase IV (KMG-V): Genome sequencing to study the core and pangenomes of soil and plant-associated prokaryotes.</title>
        <authorList>
            <person name="Whitman W."/>
        </authorList>
    </citation>
    <scope>NUCLEOTIDE SEQUENCE [LARGE SCALE GENOMIC DNA]</scope>
    <source>
        <strain evidence="1 2">X5P3</strain>
    </source>
</reference>
<protein>
    <submittedName>
        <fullName evidence="1">Flp pilus assembly protein TadD</fullName>
    </submittedName>
</protein>
<dbReference type="AlphaFoldDB" id="A0A7W7ZLM4"/>
<name>A0A7W7ZLM4_9BACT</name>
<dbReference type="Gene3D" id="1.25.40.10">
    <property type="entry name" value="Tetratricopeptide repeat domain"/>
    <property type="match status" value="3"/>
</dbReference>
<dbReference type="InterPro" id="IPR019734">
    <property type="entry name" value="TPR_rpt"/>
</dbReference>
<dbReference type="InterPro" id="IPR011990">
    <property type="entry name" value="TPR-like_helical_dom_sf"/>
</dbReference>
<dbReference type="Proteomes" id="UP000584867">
    <property type="component" value="Unassembled WGS sequence"/>
</dbReference>
<dbReference type="PANTHER" id="PTHR12558">
    <property type="entry name" value="CELL DIVISION CYCLE 16,23,27"/>
    <property type="match status" value="1"/>
</dbReference>
<proteinExistence type="predicted"/>
<evidence type="ECO:0000313" key="2">
    <source>
        <dbReference type="Proteomes" id="UP000584867"/>
    </source>
</evidence>
<dbReference type="GO" id="GO:0051301">
    <property type="term" value="P:cell division"/>
    <property type="evidence" value="ECO:0007669"/>
    <property type="project" value="TreeGrafter"/>
</dbReference>
<sequence>MIRPSIFFTIAFGVTLGTAQAQQLPAGTHAADDHSREDAASARIQEAETALEHQDYKDASAKLKVLAAELPKDAHVLYDLGFAEERNGEEDAAAQAYANAIAADATLGEPRVALGLLDARAGRLEKAHQELQDAAALTSAAPELRGRALRALASMDESSHPDAARDELLAAVKLTGEASSDTLATADLAARAGDNDDAETEFRRAITADPQNIDAVAGLAHVLVQEKKSEEAETVLTSALKTHPNDPRLVSQLASVYVSEDKAQQAIPLVEQMRAADPQLATDDSTTRLLARLYGMNGQYEDSEKIYKTLVDRNPKDPSLLDDLADAFIQQQHYPEAQVLLEKAVGMRSNFATPEDWGEAAGHLAFAASKNHDPHVTLQALTARATVLPNSPSSLFLEATAHDTLHESKEASRAYRAFLSVANGKFPDQEFQARHRLIALQNVK</sequence>
<comment type="caution">
    <text evidence="1">The sequence shown here is derived from an EMBL/GenBank/DDBJ whole genome shotgun (WGS) entry which is preliminary data.</text>
</comment>
<evidence type="ECO:0000313" key="1">
    <source>
        <dbReference type="EMBL" id="MBB5062190.1"/>
    </source>
</evidence>
<dbReference type="SMART" id="SM00028">
    <property type="entry name" value="TPR"/>
    <property type="match status" value="5"/>
</dbReference>
<dbReference type="PANTHER" id="PTHR12558:SF36">
    <property type="entry name" value="ANAPHASE-PROMOTING COMPLEX SUBUNIT 7"/>
    <property type="match status" value="1"/>
</dbReference>
<dbReference type="EMBL" id="JACHIO010000002">
    <property type="protein sequence ID" value="MBB5062190.1"/>
    <property type="molecule type" value="Genomic_DNA"/>
</dbReference>
<dbReference type="RefSeq" id="WP_184252691.1">
    <property type="nucleotide sequence ID" value="NZ_JACHIO010000002.1"/>
</dbReference>
<organism evidence="1 2">
    <name type="scientific">Granulicella mallensis</name>
    <dbReference type="NCBI Taxonomy" id="940614"/>
    <lineage>
        <taxon>Bacteria</taxon>
        <taxon>Pseudomonadati</taxon>
        <taxon>Acidobacteriota</taxon>
        <taxon>Terriglobia</taxon>
        <taxon>Terriglobales</taxon>
        <taxon>Acidobacteriaceae</taxon>
        <taxon>Granulicella</taxon>
    </lineage>
</organism>
<accession>A0A7W7ZLM4</accession>
<dbReference type="SUPFAM" id="SSF48452">
    <property type="entry name" value="TPR-like"/>
    <property type="match status" value="3"/>
</dbReference>
<dbReference type="GO" id="GO:0016567">
    <property type="term" value="P:protein ubiquitination"/>
    <property type="evidence" value="ECO:0007669"/>
    <property type="project" value="TreeGrafter"/>
</dbReference>
<dbReference type="Pfam" id="PF13432">
    <property type="entry name" value="TPR_16"/>
    <property type="match status" value="1"/>
</dbReference>